<keyword evidence="2" id="KW-1185">Reference proteome</keyword>
<comment type="caution">
    <text evidence="1">The sequence shown here is derived from an EMBL/GenBank/DDBJ whole genome shotgun (WGS) entry which is preliminary data.</text>
</comment>
<dbReference type="EMBL" id="BSXG01000023">
    <property type="protein sequence ID" value="GME25895.1"/>
    <property type="molecule type" value="Genomic_DNA"/>
</dbReference>
<proteinExistence type="predicted"/>
<name>A0ACB5RZA5_9PEZI</name>
<dbReference type="Proteomes" id="UP001165186">
    <property type="component" value="Unassembled WGS sequence"/>
</dbReference>
<accession>A0ACB5RZA5</accession>
<evidence type="ECO:0000313" key="2">
    <source>
        <dbReference type="Proteomes" id="UP001165186"/>
    </source>
</evidence>
<protein>
    <submittedName>
        <fullName evidence="1">Uncharacterized protein K452DRAFT_293051</fullName>
    </submittedName>
</protein>
<sequence>MDHLGPPSPPNQPSSRSSTPTQLSSPATTDVGELIESNDVAVIGMACRVAGGNHSPEQLWQTILDKRDCSSEIPAMRWEAYQQRDRRNAKELSRTTRRGYFLDGLECFDPAFFGISPKEAEQMDPQQRLALEVAWEALEHAGVNPKALSGSDTAVFMGVNSDDYAKLLLEDLPNVEAWMGIGTAYCGVPNRISYHLNLMGPSTAVDAACASSLVAIHHGRQAILAGESKVAIVGGVNALCGPGLTRVLDKAGAVSSEGSCLSFDDNAHGYGRGEGAAVVILKRVGDAIRDEDNIVALLKGTAVAQDGKTNGIMAPNAKAQELVARKALAQARVDPSTVGYVEAHATSTPLGDPTEVSAISAVYGQRPQPVMIGSVKPNVGHLEAGAGAVGFIKAVMALNKATFPPQANLTKLNSKVDWDGSGTRVVEEAVEWPESHGHHRRAAICSYGYGGTVSHAVIEQPSFGIPTDQRNGHSAAGGLVTLVISAPQENRLAEQATALAAWLSSPAGRNEDLMAIANTLALRRAEHDYRAAFVVDGHDQAVAMLNSFAAGGKNERLSQGTALGSMGKRGAIWVFSGHGAQWRDMGRELVTNPVFLHAILPVDRIFEDEAGFSTIEVLRGADLEDWESGKVQVLTYAMQIGLAAVLRSRGVQPHGIIGHSVGEIAASVAAGCLKPEEGALIVARRARLYAQVKGQGAMFLVNLPFDQVQAELEGRQDIVAAINSSPSSCVVSGDAAAVQTYAEQSLKKRGVKAMKVATDIAFHSPGMLGPLAAPLMKLLEDEIQPRPPVVPLYSTSDPKTPRSDDPRDAEYWVRNMINPVLLTSAVNAAVSDGFRVFLEISSHPIVSHSVSETVMDQGVEEFAVIPTLRRNKPAEACILHSIGTLYTKGADVDFKRQFSRRWSPNVPGTQWKHKPIWRKVETGGCLSASNLKHNVENHTLLGLRNQVAGTSTVLYTTELDNDSKPFPGSHPLHGTEIVPAAVLVNTFYHATAATTLSNVLLRVPVAISAPRDVQVVVVDDTVKITSRLQQGGASGDLDHSWTTHTKSRWSATEHTGPNREINIDVDAAKQRIGAMLPSSFSIDYLDKVGVSAMGFPWAITEHYGNLKEMLARVDVAPDAGAELPWDGSSWAPLLDAATSVGSTIFMDNPKLRMPAQIDKVRFFAAYGTRPPKNGWLYVERAADQAVHVSVCNDDGEVLVQFEHMCFSEIEGTPGTSSSSSVESLVHSLAWVPAPFSHKPLSWDKVVLVSADAATLERYGQQLQAQSLTKKIALLHEARSIERTELGANSAIVYSPSPVPDLGQVPAKAETFIAELLTLVKHVVRSSPANAKVFVTTTAGDSPTALAHAPLHGLARIIASEHPDQWGGLIDNEDPASFPTLAMRYVRDQDMIRIQDGLPRVARLQRLPRSALYPAEAATSRLLPRPEGTYVVTGGLGALGLEVADWLVEKGARRVVLVSRRGLPPRREWDALGDPALAAAAGSIRALERAGATVHALALDMAAAGAAARLLARLDELGLPPVLGVVHAAGVLEDQLVMATTAGAVARVLAPKVRGALALDAAFPAGGGLDFFVLFSSCGQLFGFPGQASYAAANAFLDALAARRRRAAAADNAVAVQWTSWRGLGMGAGSGAVAAELAGRGITDVSRDDAFRAWEHLGRFDVDHGVVLRCLALAEGEPVPVPILEDVAVRRGGGGGGGARVPAARGGSGGGGGGDGDGDGDGDGVPAGGAELKAWLGHQIRGVIAGVLMLGDADEVDPRAAIADLGVDSVMTVTLRRDLQSALKVKVPPTLTWSHPTTNHLVGWFAEKLEAS</sequence>
<evidence type="ECO:0000313" key="1">
    <source>
        <dbReference type="EMBL" id="GME25895.1"/>
    </source>
</evidence>
<reference evidence="1" key="1">
    <citation type="submission" date="2024-09" db="EMBL/GenBank/DDBJ databases">
        <title>Draft Genome Sequences of Neofusicoccum parvum.</title>
        <authorList>
            <person name="Ashida A."/>
            <person name="Camagna M."/>
            <person name="Tanaka A."/>
            <person name="Takemoto D."/>
        </authorList>
    </citation>
    <scope>NUCLEOTIDE SEQUENCE</scope>
    <source>
        <strain evidence="1">PPO83</strain>
    </source>
</reference>
<gene>
    <name evidence="1" type="primary">g2766</name>
    <name evidence="1" type="ORF">NpPPO83_00002766</name>
</gene>
<organism evidence="1 2">
    <name type="scientific">Neofusicoccum parvum</name>
    <dbReference type="NCBI Taxonomy" id="310453"/>
    <lineage>
        <taxon>Eukaryota</taxon>
        <taxon>Fungi</taxon>
        <taxon>Dikarya</taxon>
        <taxon>Ascomycota</taxon>
        <taxon>Pezizomycotina</taxon>
        <taxon>Dothideomycetes</taxon>
        <taxon>Dothideomycetes incertae sedis</taxon>
        <taxon>Botryosphaeriales</taxon>
        <taxon>Botryosphaeriaceae</taxon>
        <taxon>Neofusicoccum</taxon>
    </lineage>
</organism>